<accession>A0A6H1ZCT9</accession>
<proteinExistence type="predicted"/>
<gene>
    <name evidence="1" type="ORF">TM448A00224_0023</name>
    <name evidence="2" type="ORF">TM448B00423_0036</name>
</gene>
<organism evidence="1">
    <name type="scientific">viral metagenome</name>
    <dbReference type="NCBI Taxonomy" id="1070528"/>
    <lineage>
        <taxon>unclassified sequences</taxon>
        <taxon>metagenomes</taxon>
        <taxon>organismal metagenomes</taxon>
    </lineage>
</organism>
<protein>
    <submittedName>
        <fullName evidence="1">Uncharacterized protein</fullName>
    </submittedName>
</protein>
<evidence type="ECO:0000313" key="1">
    <source>
        <dbReference type="EMBL" id="QJA45358.1"/>
    </source>
</evidence>
<reference evidence="1" key="1">
    <citation type="submission" date="2020-03" db="EMBL/GenBank/DDBJ databases">
        <title>The deep terrestrial virosphere.</title>
        <authorList>
            <person name="Holmfeldt K."/>
            <person name="Nilsson E."/>
            <person name="Simone D."/>
            <person name="Lopez-Fernandez M."/>
            <person name="Wu X."/>
            <person name="de Brujin I."/>
            <person name="Lundin D."/>
            <person name="Andersson A."/>
            <person name="Bertilsson S."/>
            <person name="Dopson M."/>
        </authorList>
    </citation>
    <scope>NUCLEOTIDE SEQUENCE</scope>
    <source>
        <strain evidence="1">TM448A00224</strain>
        <strain evidence="2">TM448B00423</strain>
    </source>
</reference>
<sequence length="141" mass="14775">MALAVLRGRFHKITVGTYALLGASKYSISGLARATLEASEYGDDVDKFEFGTANGGTITISDMLYDPLDSTGQALIDSACLNASKFGSGGLCFYVNTTSYKTVASGGHMLVTKSHVVESERNGLAKCSFEVQVSGAAMVLV</sequence>
<name>A0A6H1ZCT9_9ZZZZ</name>
<evidence type="ECO:0000313" key="2">
    <source>
        <dbReference type="EMBL" id="QJH95467.1"/>
    </source>
</evidence>
<dbReference type="EMBL" id="MT144620">
    <property type="protein sequence ID" value="QJH95467.1"/>
    <property type="molecule type" value="Genomic_DNA"/>
</dbReference>
<dbReference type="EMBL" id="MT143989">
    <property type="protein sequence ID" value="QJA45358.1"/>
    <property type="molecule type" value="Genomic_DNA"/>
</dbReference>
<dbReference type="AlphaFoldDB" id="A0A6H1ZCT9"/>